<feature type="modified residue" description="4-aspartylphosphate" evidence="11">
    <location>
        <position position="1062"/>
    </location>
</feature>
<reference evidence="16 17" key="1">
    <citation type="journal article" date="2011" name="Front. Microbiol.">
        <title>Genomic signatures of strain selection and enhancement in Bacillus atrophaeus var. globigii, a historical biowarfare simulant.</title>
        <authorList>
            <person name="Gibbons H.S."/>
            <person name="Broomall S.M."/>
            <person name="McNew L.A."/>
            <person name="Daligault H."/>
            <person name="Chapman C."/>
            <person name="Bruce D."/>
            <person name="Karavis M."/>
            <person name="Krepps M."/>
            <person name="McGregor P.A."/>
            <person name="Hong C."/>
            <person name="Park K.H."/>
            <person name="Akmal A."/>
            <person name="Feldman A."/>
            <person name="Lin J.S."/>
            <person name="Chang W.E."/>
            <person name="Higgs B.W."/>
            <person name="Demirev P."/>
            <person name="Lindquist J."/>
            <person name="Liem A."/>
            <person name="Fochler E."/>
            <person name="Read T.D."/>
            <person name="Tapia R."/>
            <person name="Johnson S."/>
            <person name="Bishop-Lilly K.A."/>
            <person name="Detter C."/>
            <person name="Han C."/>
            <person name="Sozhamannan S."/>
            <person name="Rosenzweig C.N."/>
            <person name="Skowronski E.W."/>
        </authorList>
    </citation>
    <scope>NUCLEOTIDE SEQUENCE [LARGE SCALE GENOMIC DNA]</scope>
    <source>
        <strain evidence="16 17">MLST1</strain>
    </source>
</reference>
<dbReference type="InterPro" id="IPR001789">
    <property type="entry name" value="Sig_transdc_resp-reg_receiver"/>
</dbReference>
<keyword evidence="10 13" id="KW-0472">Membrane</keyword>
<keyword evidence="9 13" id="KW-1133">Transmembrane helix</keyword>
<evidence type="ECO:0000313" key="17">
    <source>
        <dbReference type="Proteomes" id="UP000288293"/>
    </source>
</evidence>
<dbReference type="Gene3D" id="3.40.50.2300">
    <property type="match status" value="1"/>
</dbReference>
<gene>
    <name evidence="16" type="ORF">CWE09_11075</name>
</gene>
<feature type="domain" description="Response regulatory" evidence="15">
    <location>
        <begin position="1015"/>
        <end position="1128"/>
    </location>
</feature>
<dbReference type="Proteomes" id="UP000288293">
    <property type="component" value="Unassembled WGS sequence"/>
</dbReference>
<feature type="domain" description="Histidine kinase" evidence="14">
    <location>
        <begin position="780"/>
        <end position="990"/>
    </location>
</feature>
<comment type="catalytic activity">
    <reaction evidence="1">
        <text>ATP + protein L-histidine = ADP + protein N-phospho-L-histidine.</text>
        <dbReference type="EC" id="2.7.13.3"/>
    </reaction>
</comment>
<evidence type="ECO:0000256" key="1">
    <source>
        <dbReference type="ARBA" id="ARBA00000085"/>
    </source>
</evidence>
<dbReference type="PANTHER" id="PTHR43047:SF9">
    <property type="entry name" value="HISTIDINE KINASE"/>
    <property type="match status" value="1"/>
</dbReference>
<evidence type="ECO:0000256" key="12">
    <source>
        <dbReference type="SAM" id="Coils"/>
    </source>
</evidence>
<dbReference type="EC" id="2.7.13.3" evidence="4"/>
<dbReference type="InterPro" id="IPR003594">
    <property type="entry name" value="HATPase_dom"/>
</dbReference>
<evidence type="ECO:0000313" key="16">
    <source>
        <dbReference type="EMBL" id="RUO24400.1"/>
    </source>
</evidence>
<dbReference type="SUPFAM" id="SSF47384">
    <property type="entry name" value="Homodimeric domain of signal transducing histidine kinase"/>
    <property type="match status" value="1"/>
</dbReference>
<dbReference type="PROSITE" id="PS50110">
    <property type="entry name" value="RESPONSE_REGULATORY"/>
    <property type="match status" value="1"/>
</dbReference>
<sequence length="1128" mass="125189">MLGVGTVLLVASLYLLLLFSIASRGERNPRHGQARPWRYTLALGVHCTTWAFYGTITQAAYYGWWFAPTYAGAILVFIVAHQLQIKLLRVVKAQNLTSLADFIGARYGKSQSLAAMAAIISLLALIPYIALQLRAVTASFAAVTGFDAQQLPWFNDVSTLVALTMMGFAILFGARRLSLSEQHPGLMDAIAFESIVKLAAFLLVGIFCTYFLFDGVNDLFIQAASSTDTRIMLEGVPNGTYVYITHMLLGALSMFVLPRQFQVIFIENSHESELRTARWAFPLYLFAINFFILPIALAGGLLVPEFSGTDTFMLALPIAAEQPLISLIAFIGGLSAATSMVIMATLALSIMIANDVITPLLVRKEQAKKPLLTLTSDKILLIRRITIAAIIALAYGYHQLTEAGLPLVSNGLIAMALLVQLAPAMLGGLLWKRATHSGVIAGLIAGTLCWVIFLLLPSLQESAPSISGQLEARLSNGILLSLGVNLALYVLVSLLTRHSPREQVQSLSFTDPEGHYHEGPHQAQLTWGRLRELLARFVDQDDIQQLEKRLNTPLLTQPADEWAPSGLIAQVERELAGAIGSAASRLMFESLEHQPNLPIAQVVNWATEASRLYKFNRELLQASVENIPQGISVIDDNLRLVAWNRRYLEIFNYPDGFISAGMPVADLLRFNAERGLFGNKAQNELQKEVDKRLEYLKQGSAYRYQRAHADSIIELQGNPMPEGGFVTTYTDITLLVSAQQELQRINQELEARVEERTQALNHAKLAAEDAHQSKTKFFAAASHDLMQPFNAATLLCDMLAQQIDSSQKQLLNQIRQSLHNAEELLTMLLEMTKLESGHLKAQIAPLPLQDIFNNLDSTFSVMAEDKGLTLKIRPTSAIVLSDRRLLQRVLQNLLSNAIRYTRNGRILCGVRRRKDHILLQVIDTGSGIPEDKLEIIFDEFQQLEDDGDNPGLGLGLAIVDRMTRLLGIPVHIQSKLDRGTCFSLQIALYDWELNTQPEKSIRAQNEGDKFLQGTHIITVDNDPQVLNAISQILREWGAEVSAVSSVEQATEIEKIADLLLVDYHLDHSETGIQVIQRLREQWQKAIPAIINSADHSEKIREAVIAEQAHFIPKPVKTAALRRLLKRYL</sequence>
<dbReference type="Gene3D" id="3.30.450.20">
    <property type="entry name" value="PAS domain"/>
    <property type="match status" value="1"/>
</dbReference>
<feature type="transmembrane region" description="Helical" evidence="13">
    <location>
        <begin position="240"/>
        <end position="258"/>
    </location>
</feature>
<dbReference type="OrthoDB" id="9764438at2"/>
<keyword evidence="12" id="KW-0175">Coiled coil</keyword>
<dbReference type="Gene3D" id="3.30.565.10">
    <property type="entry name" value="Histidine kinase-like ATPase, C-terminal domain"/>
    <property type="match status" value="1"/>
</dbReference>
<feature type="transmembrane region" description="Helical" evidence="13">
    <location>
        <begin position="62"/>
        <end position="80"/>
    </location>
</feature>
<evidence type="ECO:0000259" key="15">
    <source>
        <dbReference type="PROSITE" id="PS50110"/>
    </source>
</evidence>
<dbReference type="Pfam" id="PF00072">
    <property type="entry name" value="Response_reg"/>
    <property type="match status" value="1"/>
</dbReference>
<comment type="caution">
    <text evidence="16">The sequence shown here is derived from an EMBL/GenBank/DDBJ whole genome shotgun (WGS) entry which is preliminary data.</text>
</comment>
<dbReference type="InterPro" id="IPR001734">
    <property type="entry name" value="Na/solute_symporter"/>
</dbReference>
<dbReference type="FunFam" id="3.30.565.10:FF:000049">
    <property type="entry name" value="Two-component sensor histidine kinase"/>
    <property type="match status" value="1"/>
</dbReference>
<dbReference type="InterPro" id="IPR003661">
    <property type="entry name" value="HisK_dim/P_dom"/>
</dbReference>
<keyword evidence="8" id="KW-0418">Kinase</keyword>
<dbReference type="PRINTS" id="PR00344">
    <property type="entry name" value="BCTRLSENSOR"/>
</dbReference>
<dbReference type="SMART" id="SM00448">
    <property type="entry name" value="REC"/>
    <property type="match status" value="1"/>
</dbReference>
<evidence type="ECO:0000259" key="14">
    <source>
        <dbReference type="PROSITE" id="PS50109"/>
    </source>
</evidence>
<dbReference type="SUPFAM" id="SSF52172">
    <property type="entry name" value="CheY-like"/>
    <property type="match status" value="1"/>
</dbReference>
<dbReference type="GO" id="GO:0000155">
    <property type="term" value="F:phosphorelay sensor kinase activity"/>
    <property type="evidence" value="ECO:0007669"/>
    <property type="project" value="InterPro"/>
</dbReference>
<keyword evidence="5 11" id="KW-0597">Phosphoprotein</keyword>
<dbReference type="CDD" id="cd00075">
    <property type="entry name" value="HATPase"/>
    <property type="match status" value="1"/>
</dbReference>
<dbReference type="Pfam" id="PF02518">
    <property type="entry name" value="HATPase_c"/>
    <property type="match status" value="1"/>
</dbReference>
<dbReference type="InterPro" id="IPR035965">
    <property type="entry name" value="PAS-like_dom_sf"/>
</dbReference>
<dbReference type="Gene3D" id="1.10.287.130">
    <property type="match status" value="1"/>
</dbReference>
<feature type="transmembrane region" description="Helical" evidence="13">
    <location>
        <begin position="6"/>
        <end position="25"/>
    </location>
</feature>
<keyword evidence="6" id="KW-0808">Transferase</keyword>
<dbReference type="PROSITE" id="PS50109">
    <property type="entry name" value="HIS_KIN"/>
    <property type="match status" value="1"/>
</dbReference>
<feature type="transmembrane region" description="Helical" evidence="13">
    <location>
        <begin position="410"/>
        <end position="431"/>
    </location>
</feature>
<evidence type="ECO:0000256" key="2">
    <source>
        <dbReference type="ARBA" id="ARBA00004141"/>
    </source>
</evidence>
<dbReference type="GO" id="GO:0009927">
    <property type="term" value="F:histidine phosphotransfer kinase activity"/>
    <property type="evidence" value="ECO:0007669"/>
    <property type="project" value="TreeGrafter"/>
</dbReference>
<dbReference type="AlphaFoldDB" id="A0A432W4L7"/>
<comment type="similarity">
    <text evidence="3">Belongs to the sodium:solute symporter (SSF) (TC 2.A.21) family.</text>
</comment>
<feature type="transmembrane region" description="Helical" evidence="13">
    <location>
        <begin position="378"/>
        <end position="398"/>
    </location>
</feature>
<organism evidence="16 17">
    <name type="scientific">Aliidiomarina minuta</name>
    <dbReference type="NCBI Taxonomy" id="880057"/>
    <lineage>
        <taxon>Bacteria</taxon>
        <taxon>Pseudomonadati</taxon>
        <taxon>Pseudomonadota</taxon>
        <taxon>Gammaproteobacteria</taxon>
        <taxon>Alteromonadales</taxon>
        <taxon>Idiomarinaceae</taxon>
        <taxon>Aliidiomarina</taxon>
    </lineage>
</organism>
<name>A0A432W4L7_9GAMM</name>
<evidence type="ECO:0000256" key="7">
    <source>
        <dbReference type="ARBA" id="ARBA00022692"/>
    </source>
</evidence>
<feature type="transmembrane region" description="Helical" evidence="13">
    <location>
        <begin position="113"/>
        <end position="133"/>
    </location>
</feature>
<dbReference type="Pfam" id="PF00512">
    <property type="entry name" value="HisKA"/>
    <property type="match status" value="1"/>
</dbReference>
<feature type="transmembrane region" description="Helical" evidence="13">
    <location>
        <begin position="324"/>
        <end position="357"/>
    </location>
</feature>
<dbReference type="RefSeq" id="WP_126804104.1">
    <property type="nucleotide sequence ID" value="NZ_PIPL01000002.1"/>
</dbReference>
<dbReference type="CDD" id="cd00130">
    <property type="entry name" value="PAS"/>
    <property type="match status" value="1"/>
</dbReference>
<evidence type="ECO:0000256" key="5">
    <source>
        <dbReference type="ARBA" id="ARBA00022553"/>
    </source>
</evidence>
<feature type="transmembrane region" description="Helical" evidence="13">
    <location>
        <begin position="195"/>
        <end position="213"/>
    </location>
</feature>
<dbReference type="Pfam" id="PF12860">
    <property type="entry name" value="PAS_7"/>
    <property type="match status" value="1"/>
</dbReference>
<protein>
    <recommendedName>
        <fullName evidence="4">histidine kinase</fullName>
        <ecNumber evidence="4">2.7.13.3</ecNumber>
    </recommendedName>
</protein>
<feature type="transmembrane region" description="Helical" evidence="13">
    <location>
        <begin position="153"/>
        <end position="174"/>
    </location>
</feature>
<dbReference type="InterPro" id="IPR011006">
    <property type="entry name" value="CheY-like_superfamily"/>
</dbReference>
<comment type="subcellular location">
    <subcellularLocation>
        <location evidence="2">Membrane</location>
        <topology evidence="2">Multi-pass membrane protein</topology>
    </subcellularLocation>
</comment>
<dbReference type="SMART" id="SM00388">
    <property type="entry name" value="HisKA"/>
    <property type="match status" value="1"/>
</dbReference>
<feature type="transmembrane region" description="Helical" evidence="13">
    <location>
        <begin position="37"/>
        <end position="56"/>
    </location>
</feature>
<keyword evidence="17" id="KW-1185">Reference proteome</keyword>
<dbReference type="InterPro" id="IPR000014">
    <property type="entry name" value="PAS"/>
</dbReference>
<dbReference type="SUPFAM" id="SSF55785">
    <property type="entry name" value="PYP-like sensor domain (PAS domain)"/>
    <property type="match status" value="1"/>
</dbReference>
<dbReference type="CDD" id="cd00082">
    <property type="entry name" value="HisKA"/>
    <property type="match status" value="1"/>
</dbReference>
<dbReference type="InterPro" id="IPR038377">
    <property type="entry name" value="Na/Glc_symporter_sf"/>
</dbReference>
<dbReference type="InterPro" id="IPR036890">
    <property type="entry name" value="HATPase_C_sf"/>
</dbReference>
<evidence type="ECO:0000256" key="11">
    <source>
        <dbReference type="PROSITE-ProRule" id="PRU00169"/>
    </source>
</evidence>
<feature type="transmembrane region" description="Helical" evidence="13">
    <location>
        <begin position="279"/>
        <end position="304"/>
    </location>
</feature>
<evidence type="ECO:0000256" key="13">
    <source>
        <dbReference type="SAM" id="Phobius"/>
    </source>
</evidence>
<dbReference type="CDD" id="cd00156">
    <property type="entry name" value="REC"/>
    <property type="match status" value="1"/>
</dbReference>
<evidence type="ECO:0000256" key="6">
    <source>
        <dbReference type="ARBA" id="ARBA00022679"/>
    </source>
</evidence>
<proteinExistence type="inferred from homology"/>
<dbReference type="PROSITE" id="PS50283">
    <property type="entry name" value="NA_SOLUT_SYMP_3"/>
    <property type="match status" value="1"/>
</dbReference>
<dbReference type="EMBL" id="PIPL01000002">
    <property type="protein sequence ID" value="RUO24400.1"/>
    <property type="molecule type" value="Genomic_DNA"/>
</dbReference>
<accession>A0A432W4L7</accession>
<dbReference type="Gene3D" id="1.20.1730.10">
    <property type="entry name" value="Sodium/glucose cotransporter"/>
    <property type="match status" value="1"/>
</dbReference>
<dbReference type="InterPro" id="IPR036097">
    <property type="entry name" value="HisK_dim/P_sf"/>
</dbReference>
<keyword evidence="7 13" id="KW-0812">Transmembrane</keyword>
<evidence type="ECO:0000256" key="4">
    <source>
        <dbReference type="ARBA" id="ARBA00012438"/>
    </source>
</evidence>
<evidence type="ECO:0000256" key="3">
    <source>
        <dbReference type="ARBA" id="ARBA00006434"/>
    </source>
</evidence>
<evidence type="ECO:0000256" key="10">
    <source>
        <dbReference type="ARBA" id="ARBA00023136"/>
    </source>
</evidence>
<dbReference type="SMART" id="SM00387">
    <property type="entry name" value="HATPase_c"/>
    <property type="match status" value="1"/>
</dbReference>
<dbReference type="SUPFAM" id="SSF55874">
    <property type="entry name" value="ATPase domain of HSP90 chaperone/DNA topoisomerase II/histidine kinase"/>
    <property type="match status" value="1"/>
</dbReference>
<feature type="coiled-coil region" evidence="12">
    <location>
        <begin position="735"/>
        <end position="766"/>
    </location>
</feature>
<dbReference type="PANTHER" id="PTHR43047">
    <property type="entry name" value="TWO-COMPONENT HISTIDINE PROTEIN KINASE"/>
    <property type="match status" value="1"/>
</dbReference>
<dbReference type="GO" id="GO:0022857">
    <property type="term" value="F:transmembrane transporter activity"/>
    <property type="evidence" value="ECO:0007669"/>
    <property type="project" value="InterPro"/>
</dbReference>
<dbReference type="InterPro" id="IPR004358">
    <property type="entry name" value="Sig_transdc_His_kin-like_C"/>
</dbReference>
<dbReference type="InterPro" id="IPR005467">
    <property type="entry name" value="His_kinase_dom"/>
</dbReference>
<evidence type="ECO:0000256" key="9">
    <source>
        <dbReference type="ARBA" id="ARBA00022989"/>
    </source>
</evidence>
<feature type="transmembrane region" description="Helical" evidence="13">
    <location>
        <begin position="438"/>
        <end position="457"/>
    </location>
</feature>
<evidence type="ECO:0000256" key="8">
    <source>
        <dbReference type="ARBA" id="ARBA00022777"/>
    </source>
</evidence>
<dbReference type="GO" id="GO:0005886">
    <property type="term" value="C:plasma membrane"/>
    <property type="evidence" value="ECO:0007669"/>
    <property type="project" value="TreeGrafter"/>
</dbReference>
<dbReference type="CDD" id="cd10322">
    <property type="entry name" value="SLC5sbd"/>
    <property type="match status" value="1"/>
</dbReference>